<dbReference type="GO" id="GO:0097367">
    <property type="term" value="F:carbohydrate derivative binding"/>
    <property type="evidence" value="ECO:0007669"/>
    <property type="project" value="InterPro"/>
</dbReference>
<reference evidence="7 8" key="1">
    <citation type="journal article" date="2014" name="Agronomy (Basel)">
        <title>A Draft Genome Sequence for Ensete ventricosum, the Drought-Tolerant Tree Against Hunger.</title>
        <authorList>
            <person name="Harrison J."/>
            <person name="Moore K.A."/>
            <person name="Paszkiewicz K."/>
            <person name="Jones T."/>
            <person name="Grant M."/>
            <person name="Ambacheew D."/>
            <person name="Muzemil S."/>
            <person name="Studholme D.J."/>
        </authorList>
    </citation>
    <scope>NUCLEOTIDE SEQUENCE [LARGE SCALE GENOMIC DNA]</scope>
</reference>
<evidence type="ECO:0000313" key="8">
    <source>
        <dbReference type="Proteomes" id="UP000287651"/>
    </source>
</evidence>
<dbReference type="InterPro" id="IPR046342">
    <property type="entry name" value="CBS_dom_sf"/>
</dbReference>
<dbReference type="PANTHER" id="PTHR47476">
    <property type="match status" value="1"/>
</dbReference>
<evidence type="ECO:0000256" key="1">
    <source>
        <dbReference type="ARBA" id="ARBA00008165"/>
    </source>
</evidence>
<dbReference type="InterPro" id="IPR004800">
    <property type="entry name" value="KdsD/KpsF-type"/>
</dbReference>
<comment type="caution">
    <text evidence="7">The sequence shown here is derived from an EMBL/GenBank/DDBJ whole genome shotgun (WGS) entry which is preliminary data.</text>
</comment>
<accession>A0A427BAM0</accession>
<dbReference type="GO" id="GO:1901135">
    <property type="term" value="P:carbohydrate derivative metabolic process"/>
    <property type="evidence" value="ECO:0007669"/>
    <property type="project" value="InterPro"/>
</dbReference>
<dbReference type="PANTHER" id="PTHR47476:SF2">
    <property type="entry name" value="ARABINOSE 5-PHOSPHATE ISOMERASE-RELATED"/>
    <property type="match status" value="1"/>
</dbReference>
<dbReference type="Proteomes" id="UP000287651">
    <property type="component" value="Unassembled WGS sequence"/>
</dbReference>
<keyword evidence="3 4" id="KW-0129">CBS domain</keyword>
<dbReference type="Gene3D" id="3.40.50.10490">
    <property type="entry name" value="Glucose-6-phosphate isomerase like protein, domain 1"/>
    <property type="match status" value="1"/>
</dbReference>
<dbReference type="PROSITE" id="PS51464">
    <property type="entry name" value="SIS"/>
    <property type="match status" value="1"/>
</dbReference>
<name>A0A427BAM0_ENSVE</name>
<evidence type="ECO:0000313" key="7">
    <source>
        <dbReference type="EMBL" id="RRT85483.1"/>
    </source>
</evidence>
<evidence type="ECO:0000259" key="5">
    <source>
        <dbReference type="PROSITE" id="PS51371"/>
    </source>
</evidence>
<dbReference type="SMART" id="SM00116">
    <property type="entry name" value="CBS"/>
    <property type="match status" value="2"/>
</dbReference>
<dbReference type="GO" id="GO:0005975">
    <property type="term" value="P:carbohydrate metabolic process"/>
    <property type="evidence" value="ECO:0007669"/>
    <property type="project" value="InterPro"/>
</dbReference>
<feature type="domain" description="CBS" evidence="5">
    <location>
        <begin position="326"/>
        <end position="385"/>
    </location>
</feature>
<evidence type="ECO:0008006" key="9">
    <source>
        <dbReference type="Google" id="ProtNLM"/>
    </source>
</evidence>
<evidence type="ECO:0000256" key="4">
    <source>
        <dbReference type="PROSITE-ProRule" id="PRU00703"/>
    </source>
</evidence>
<comment type="similarity">
    <text evidence="1">Belongs to the SIS family. GutQ/KpsF subfamily.</text>
</comment>
<dbReference type="InterPro" id="IPR001347">
    <property type="entry name" value="SIS_dom"/>
</dbReference>
<dbReference type="InterPro" id="IPR000644">
    <property type="entry name" value="CBS_dom"/>
</dbReference>
<proteinExistence type="inferred from homology"/>
<dbReference type="CDD" id="cd05014">
    <property type="entry name" value="SIS_Kpsf"/>
    <property type="match status" value="1"/>
</dbReference>
<dbReference type="Gene3D" id="3.10.580.10">
    <property type="entry name" value="CBS-domain"/>
    <property type="match status" value="1"/>
</dbReference>
<dbReference type="Pfam" id="PF01380">
    <property type="entry name" value="SIS"/>
    <property type="match status" value="1"/>
</dbReference>
<gene>
    <name evidence="7" type="ORF">B296_00001563</name>
</gene>
<organism evidence="7 8">
    <name type="scientific">Ensete ventricosum</name>
    <name type="common">Abyssinian banana</name>
    <name type="synonym">Musa ensete</name>
    <dbReference type="NCBI Taxonomy" id="4639"/>
    <lineage>
        <taxon>Eukaryota</taxon>
        <taxon>Viridiplantae</taxon>
        <taxon>Streptophyta</taxon>
        <taxon>Embryophyta</taxon>
        <taxon>Tracheophyta</taxon>
        <taxon>Spermatophyta</taxon>
        <taxon>Magnoliopsida</taxon>
        <taxon>Liliopsida</taxon>
        <taxon>Zingiberales</taxon>
        <taxon>Musaceae</taxon>
        <taxon>Ensete</taxon>
    </lineage>
</organism>
<dbReference type="InterPro" id="IPR046348">
    <property type="entry name" value="SIS_dom_sf"/>
</dbReference>
<dbReference type="CDD" id="cd04604">
    <property type="entry name" value="CBS_pair_SIS_assoc"/>
    <property type="match status" value="1"/>
</dbReference>
<protein>
    <recommendedName>
        <fullName evidence="9">SIS domain-containing protein</fullName>
    </recommendedName>
</protein>
<evidence type="ECO:0000256" key="3">
    <source>
        <dbReference type="ARBA" id="ARBA00023122"/>
    </source>
</evidence>
<dbReference type="EMBL" id="AMZH03000108">
    <property type="protein sequence ID" value="RRT85483.1"/>
    <property type="molecule type" value="Genomic_DNA"/>
</dbReference>
<sequence length="448" mass="47635">MLNLNSSGVEIGSHIDCASNHKAGGLDRGVRNGLRVLPPQHEPCAFPFGASYPTDAFRGSSPSIDLVGQRDPRVSCGDYGIWRNPSHGLFHPLSLRETTRRSPKMGSLPPPTPDLSVSAGKIDTGELGILFQAQRHNLEHFFDHLDLAQTAHFAQTLLDAPGAIFFSGVGKSGIVAHKLAQTLASLGFARASFLNPVDALHGDLGAVFPGDLLVLISKSGASEELLTLVPCARSKGARLLSLTSAAEGAGNPLSALCDVNVHLPLQRELCPFGLAPVTSAAIQMVFGDTVVAALMVARRLTKEQYAANHPAGKIGKSLIFKVKDVMKNNSEIPLCKEGDMIMDQLTELTSKGCGCLLVVDEEFHLIGTFTDGDLRRTLKASGANIFNLTVGEMCNRNPRTISPDAMAVEAMQKMESPPSAVQFLPVVDDDRNVVIGIITLHGLVSAGL</sequence>
<dbReference type="NCBIfam" id="TIGR00393">
    <property type="entry name" value="kpsF"/>
    <property type="match status" value="1"/>
</dbReference>
<feature type="domain" description="CBS" evidence="5">
    <location>
        <begin position="394"/>
        <end position="448"/>
    </location>
</feature>
<dbReference type="Pfam" id="PF00571">
    <property type="entry name" value="CBS"/>
    <property type="match status" value="2"/>
</dbReference>
<dbReference type="GO" id="GO:0016853">
    <property type="term" value="F:isomerase activity"/>
    <property type="evidence" value="ECO:0007669"/>
    <property type="project" value="InterPro"/>
</dbReference>
<dbReference type="AlphaFoldDB" id="A0A427BAM0"/>
<dbReference type="SUPFAM" id="SSF53697">
    <property type="entry name" value="SIS domain"/>
    <property type="match status" value="1"/>
</dbReference>
<dbReference type="InterPro" id="IPR035474">
    <property type="entry name" value="SIS_Kpsf"/>
</dbReference>
<evidence type="ECO:0000259" key="6">
    <source>
        <dbReference type="PROSITE" id="PS51464"/>
    </source>
</evidence>
<evidence type="ECO:0000256" key="2">
    <source>
        <dbReference type="ARBA" id="ARBA00022737"/>
    </source>
</evidence>
<keyword evidence="2" id="KW-0677">Repeat</keyword>
<dbReference type="PROSITE" id="PS51371">
    <property type="entry name" value="CBS"/>
    <property type="match status" value="2"/>
</dbReference>
<feature type="domain" description="SIS" evidence="6">
    <location>
        <begin position="153"/>
        <end position="300"/>
    </location>
</feature>